<feature type="domain" description="N-acetylmuramoyl-L-alanine amidase" evidence="13">
    <location>
        <begin position="15"/>
        <end position="164"/>
    </location>
</feature>
<accession>A0A6M3HUQ8</accession>
<dbReference type="InterPro" id="IPR051206">
    <property type="entry name" value="NAMLAA_amidase_2"/>
</dbReference>
<keyword evidence="7" id="KW-0479">Metal-binding</keyword>
<evidence type="ECO:0000259" key="13">
    <source>
        <dbReference type="SMART" id="SM00644"/>
    </source>
</evidence>
<keyword evidence="8 14" id="KW-0378">Hydrolase</keyword>
<evidence type="ECO:0000256" key="11">
    <source>
        <dbReference type="ARBA" id="ARBA00039257"/>
    </source>
</evidence>
<reference evidence="14 15" key="1">
    <citation type="submission" date="2019-03" db="EMBL/GenBank/DDBJ databases">
        <title>Complete Genome Sequence of Allofrancisella frigidaquae Strain SYSU 10HL1970 Isolated from Water-Cooling Systems in China.</title>
        <authorList>
            <person name="Ohrman C."/>
            <person name="Uneklint I."/>
            <person name="Sjodin A."/>
        </authorList>
    </citation>
    <scope>NUCLEOTIDE SEQUENCE [LARGE SCALE GENOMIC DNA]</scope>
    <source>
        <strain evidence="14 15">SYSU 10HL1970</strain>
    </source>
</reference>
<evidence type="ECO:0000256" key="1">
    <source>
        <dbReference type="ARBA" id="ARBA00001561"/>
    </source>
</evidence>
<dbReference type="PANTHER" id="PTHR30417:SF4">
    <property type="entry name" value="1,6-ANHYDRO-N-ACETYLMURAMYL-L-ALANINE AMIDASE AMPD"/>
    <property type="match status" value="1"/>
</dbReference>
<evidence type="ECO:0000256" key="6">
    <source>
        <dbReference type="ARBA" id="ARBA00022490"/>
    </source>
</evidence>
<keyword evidence="6" id="KW-0963">Cytoplasm</keyword>
<dbReference type="GO" id="GO:0009253">
    <property type="term" value="P:peptidoglycan catabolic process"/>
    <property type="evidence" value="ECO:0007669"/>
    <property type="project" value="InterPro"/>
</dbReference>
<comment type="subcellular location">
    <subcellularLocation>
        <location evidence="3">Cytoplasm</location>
    </subcellularLocation>
</comment>
<dbReference type="RefSeq" id="WP_172107027.1">
    <property type="nucleotide sequence ID" value="NZ_CP038017.1"/>
</dbReference>
<dbReference type="InterPro" id="IPR002502">
    <property type="entry name" value="Amidase_domain"/>
</dbReference>
<evidence type="ECO:0000256" key="2">
    <source>
        <dbReference type="ARBA" id="ARBA00001947"/>
    </source>
</evidence>
<evidence type="ECO:0000256" key="4">
    <source>
        <dbReference type="ARBA" id="ARBA00007553"/>
    </source>
</evidence>
<dbReference type="PANTHER" id="PTHR30417">
    <property type="entry name" value="N-ACETYLMURAMOYL-L-ALANINE AMIDASE AMID"/>
    <property type="match status" value="1"/>
</dbReference>
<dbReference type="SMART" id="SM00644">
    <property type="entry name" value="Ami_2"/>
    <property type="match status" value="1"/>
</dbReference>
<dbReference type="CDD" id="cd06583">
    <property type="entry name" value="PGRP"/>
    <property type="match status" value="1"/>
</dbReference>
<dbReference type="GO" id="GO:0008745">
    <property type="term" value="F:N-acetylmuramoyl-L-alanine amidase activity"/>
    <property type="evidence" value="ECO:0007669"/>
    <property type="project" value="UniProtKB-EC"/>
</dbReference>
<evidence type="ECO:0000256" key="9">
    <source>
        <dbReference type="ARBA" id="ARBA00022833"/>
    </source>
</evidence>
<name>A0A6M3HUQ8_9GAMM</name>
<evidence type="ECO:0000256" key="8">
    <source>
        <dbReference type="ARBA" id="ARBA00022801"/>
    </source>
</evidence>
<dbReference type="GO" id="GO:0005737">
    <property type="term" value="C:cytoplasm"/>
    <property type="evidence" value="ECO:0007669"/>
    <property type="project" value="UniProtKB-SubCell"/>
</dbReference>
<evidence type="ECO:0000313" key="14">
    <source>
        <dbReference type="EMBL" id="QIV94985.1"/>
    </source>
</evidence>
<protein>
    <recommendedName>
        <fullName evidence="11">1,6-anhydro-N-acetylmuramyl-L-alanine amidase AmpD</fullName>
        <ecNumber evidence="5">3.5.1.28</ecNumber>
    </recommendedName>
    <alternativeName>
        <fullName evidence="12">N-acetylmuramoyl-L-alanine amidase</fullName>
    </alternativeName>
</protein>
<comment type="cofactor">
    <cofactor evidence="2">
        <name>Zn(2+)</name>
        <dbReference type="ChEBI" id="CHEBI:29105"/>
    </cofactor>
</comment>
<dbReference type="GO" id="GO:0009254">
    <property type="term" value="P:peptidoglycan turnover"/>
    <property type="evidence" value="ECO:0007669"/>
    <property type="project" value="TreeGrafter"/>
</dbReference>
<dbReference type="EMBL" id="CP038017">
    <property type="protein sequence ID" value="QIV94985.1"/>
    <property type="molecule type" value="Genomic_DNA"/>
</dbReference>
<dbReference type="AlphaFoldDB" id="A0A6M3HUQ8"/>
<keyword evidence="9" id="KW-0862">Zinc</keyword>
<gene>
    <name evidence="14" type="primary">ampD</name>
    <name evidence="14" type="ORF">E3E15_06350</name>
</gene>
<dbReference type="Pfam" id="PF01510">
    <property type="entry name" value="Amidase_2"/>
    <property type="match status" value="1"/>
</dbReference>
<dbReference type="NCBIfam" id="NF008758">
    <property type="entry name" value="PRK11789.1"/>
    <property type="match status" value="1"/>
</dbReference>
<dbReference type="GO" id="GO:0046872">
    <property type="term" value="F:metal ion binding"/>
    <property type="evidence" value="ECO:0007669"/>
    <property type="project" value="UniProtKB-KW"/>
</dbReference>
<sequence length="174" mass="19940">MFEQGWYSKATQILSENFNQRPTNVEVDLVVVHCISLPEGQYNNSNVEKLFTNILDCSIDVSFESLRDIKVSAHFYIKRDGEIFQFVAVDDRAWHAGVSSYNGRENCNDFSIGIELQGTDKSAYTTEQYISLNLLLKDLKESYPTLKDIVGHQEIAPQRKTDPGRCFDWSKVVF</sequence>
<keyword evidence="15" id="KW-1185">Reference proteome</keyword>
<organism evidence="14 15">
    <name type="scientific">Allofrancisella frigidaquae</name>
    <dbReference type="NCBI Taxonomy" id="1085644"/>
    <lineage>
        <taxon>Bacteria</taxon>
        <taxon>Pseudomonadati</taxon>
        <taxon>Pseudomonadota</taxon>
        <taxon>Gammaproteobacteria</taxon>
        <taxon>Thiotrichales</taxon>
        <taxon>Francisellaceae</taxon>
        <taxon>Allofrancisella</taxon>
    </lineage>
</organism>
<evidence type="ECO:0000256" key="3">
    <source>
        <dbReference type="ARBA" id="ARBA00004496"/>
    </source>
</evidence>
<dbReference type="InterPro" id="IPR036505">
    <property type="entry name" value="Amidase/PGRP_sf"/>
</dbReference>
<dbReference type="Proteomes" id="UP000503320">
    <property type="component" value="Chromosome"/>
</dbReference>
<evidence type="ECO:0000256" key="7">
    <source>
        <dbReference type="ARBA" id="ARBA00022723"/>
    </source>
</evidence>
<dbReference type="Gene3D" id="3.40.80.10">
    <property type="entry name" value="Peptidoglycan recognition protein-like"/>
    <property type="match status" value="1"/>
</dbReference>
<comment type="similarity">
    <text evidence="4">Belongs to the N-acetylmuramoyl-L-alanine amidase 2 family.</text>
</comment>
<keyword evidence="10" id="KW-0961">Cell wall biogenesis/degradation</keyword>
<evidence type="ECO:0000256" key="5">
    <source>
        <dbReference type="ARBA" id="ARBA00011901"/>
    </source>
</evidence>
<evidence type="ECO:0000313" key="15">
    <source>
        <dbReference type="Proteomes" id="UP000503320"/>
    </source>
</evidence>
<dbReference type="SUPFAM" id="SSF55846">
    <property type="entry name" value="N-acetylmuramoyl-L-alanine amidase-like"/>
    <property type="match status" value="1"/>
</dbReference>
<dbReference type="KEGG" id="afri:E3E15_06350"/>
<evidence type="ECO:0000256" key="12">
    <source>
        <dbReference type="ARBA" id="ARBA00042615"/>
    </source>
</evidence>
<evidence type="ECO:0000256" key="10">
    <source>
        <dbReference type="ARBA" id="ARBA00023316"/>
    </source>
</evidence>
<dbReference type="EC" id="3.5.1.28" evidence="5"/>
<proteinExistence type="inferred from homology"/>
<dbReference type="GO" id="GO:0071555">
    <property type="term" value="P:cell wall organization"/>
    <property type="evidence" value="ECO:0007669"/>
    <property type="project" value="UniProtKB-KW"/>
</dbReference>
<comment type="catalytic activity">
    <reaction evidence="1">
        <text>Hydrolyzes the link between N-acetylmuramoyl residues and L-amino acid residues in certain cell-wall glycopeptides.</text>
        <dbReference type="EC" id="3.5.1.28"/>
    </reaction>
</comment>